<dbReference type="Proteomes" id="UP001139347">
    <property type="component" value="Unassembled WGS sequence"/>
</dbReference>
<dbReference type="GO" id="GO:0055085">
    <property type="term" value="P:transmembrane transport"/>
    <property type="evidence" value="ECO:0007669"/>
    <property type="project" value="InterPro"/>
</dbReference>
<keyword evidence="10" id="KW-1185">Reference proteome</keyword>
<keyword evidence="6 7" id="KW-0472">Membrane</keyword>
<dbReference type="SUPFAM" id="SSF161098">
    <property type="entry name" value="MetI-like"/>
    <property type="match status" value="1"/>
</dbReference>
<dbReference type="AlphaFoldDB" id="A0A9X2B467"/>
<evidence type="ECO:0000256" key="1">
    <source>
        <dbReference type="ARBA" id="ARBA00004651"/>
    </source>
</evidence>
<dbReference type="InterPro" id="IPR000515">
    <property type="entry name" value="MetI-like"/>
</dbReference>
<dbReference type="GO" id="GO:0005886">
    <property type="term" value="C:plasma membrane"/>
    <property type="evidence" value="ECO:0007669"/>
    <property type="project" value="UniProtKB-SubCell"/>
</dbReference>
<evidence type="ECO:0000313" key="9">
    <source>
        <dbReference type="EMBL" id="MCJ8013665.1"/>
    </source>
</evidence>
<gene>
    <name evidence="9" type="ORF">MUG84_18225</name>
</gene>
<dbReference type="InterPro" id="IPR035906">
    <property type="entry name" value="MetI-like_sf"/>
</dbReference>
<keyword evidence="2 7" id="KW-0813">Transport</keyword>
<feature type="transmembrane region" description="Helical" evidence="7">
    <location>
        <begin position="171"/>
        <end position="193"/>
    </location>
</feature>
<feature type="transmembrane region" description="Helical" evidence="7">
    <location>
        <begin position="276"/>
        <end position="296"/>
    </location>
</feature>
<comment type="caution">
    <text evidence="9">The sequence shown here is derived from an EMBL/GenBank/DDBJ whole genome shotgun (WGS) entry which is preliminary data.</text>
</comment>
<proteinExistence type="inferred from homology"/>
<evidence type="ECO:0000256" key="2">
    <source>
        <dbReference type="ARBA" id="ARBA00022448"/>
    </source>
</evidence>
<evidence type="ECO:0000259" key="8">
    <source>
        <dbReference type="PROSITE" id="PS50928"/>
    </source>
</evidence>
<feature type="transmembrane region" description="Helical" evidence="7">
    <location>
        <begin position="228"/>
        <end position="248"/>
    </location>
</feature>
<evidence type="ECO:0000256" key="6">
    <source>
        <dbReference type="ARBA" id="ARBA00023136"/>
    </source>
</evidence>
<evidence type="ECO:0000256" key="7">
    <source>
        <dbReference type="RuleBase" id="RU363032"/>
    </source>
</evidence>
<comment type="subcellular location">
    <subcellularLocation>
        <location evidence="1 7">Cell membrane</location>
        <topology evidence="1 7">Multi-pass membrane protein</topology>
    </subcellularLocation>
</comment>
<accession>A0A9X2B467</accession>
<dbReference type="RefSeq" id="WP_244727361.1">
    <property type="nucleotide sequence ID" value="NZ_JALIRP010000007.1"/>
</dbReference>
<keyword evidence="5 7" id="KW-1133">Transmembrane helix</keyword>
<keyword evidence="4 7" id="KW-0812">Transmembrane</keyword>
<feature type="transmembrane region" description="Helical" evidence="7">
    <location>
        <begin position="121"/>
        <end position="141"/>
    </location>
</feature>
<sequence length="305" mass="34097">MGASSFPSTKGKFKSKRKQVRKRYLNLTYVLPALLLFILFSLLPIIRTVQYSFTNFNGVNKNYDYVGFKNYLTAITDTRWWEAVGNGIIFALLSLVFMNTIALLLSVATNSNIRGSKFYRVVFYIPPILSGIVVGYIWKWIYEPKGLLNGLLKDIGLGEYTHVWLGSIDTALYAVAVSSMWQGVGGSFILFLAGLQGIPKDLYEAASIDGASRFQQLRYITIPSLRKVYTLVNILTILGALGIFNHVYAMTMGGPGYTTEVPALRIYREAFTNSNFGMASAFSIVFGVMLFILSLIQLKLSQKKD</sequence>
<organism evidence="9 10">
    <name type="scientific">Paenibacillus mangrovi</name>
    <dbReference type="NCBI Taxonomy" id="2931978"/>
    <lineage>
        <taxon>Bacteria</taxon>
        <taxon>Bacillati</taxon>
        <taxon>Bacillota</taxon>
        <taxon>Bacilli</taxon>
        <taxon>Bacillales</taxon>
        <taxon>Paenibacillaceae</taxon>
        <taxon>Paenibacillus</taxon>
    </lineage>
</organism>
<comment type="similarity">
    <text evidence="7">Belongs to the binding-protein-dependent transport system permease family.</text>
</comment>
<dbReference type="InterPro" id="IPR051393">
    <property type="entry name" value="ABC_transporter_permease"/>
</dbReference>
<dbReference type="Gene3D" id="1.20.58.370">
    <property type="entry name" value="MalF N-terminal region-like"/>
    <property type="match status" value="1"/>
</dbReference>
<evidence type="ECO:0000313" key="10">
    <source>
        <dbReference type="Proteomes" id="UP001139347"/>
    </source>
</evidence>
<name>A0A9X2B467_9BACL</name>
<dbReference type="PANTHER" id="PTHR30193">
    <property type="entry name" value="ABC TRANSPORTER PERMEASE PROTEIN"/>
    <property type="match status" value="1"/>
</dbReference>
<keyword evidence="3" id="KW-1003">Cell membrane</keyword>
<feature type="transmembrane region" description="Helical" evidence="7">
    <location>
        <begin position="24"/>
        <end position="46"/>
    </location>
</feature>
<dbReference type="CDD" id="cd06261">
    <property type="entry name" value="TM_PBP2"/>
    <property type="match status" value="1"/>
</dbReference>
<evidence type="ECO:0000256" key="4">
    <source>
        <dbReference type="ARBA" id="ARBA00022692"/>
    </source>
</evidence>
<reference evidence="9" key="1">
    <citation type="submission" date="2022-04" db="EMBL/GenBank/DDBJ databases">
        <title>Paenibacillus mangrovi sp. nov., a novel endophytic bacterium isolated from bark of Kandelia candel.</title>
        <authorList>
            <person name="Tuo L."/>
        </authorList>
    </citation>
    <scope>NUCLEOTIDE SEQUENCE</scope>
    <source>
        <strain evidence="9">KQZ6P-2</strain>
    </source>
</reference>
<dbReference type="InterPro" id="IPR035277">
    <property type="entry name" value="MalF_N"/>
</dbReference>
<dbReference type="Pfam" id="PF00528">
    <property type="entry name" value="BPD_transp_1"/>
    <property type="match status" value="1"/>
</dbReference>
<feature type="transmembrane region" description="Helical" evidence="7">
    <location>
        <begin position="88"/>
        <end position="109"/>
    </location>
</feature>
<dbReference type="SUPFAM" id="SSF160964">
    <property type="entry name" value="MalF N-terminal region-like"/>
    <property type="match status" value="1"/>
</dbReference>
<evidence type="ECO:0000256" key="5">
    <source>
        <dbReference type="ARBA" id="ARBA00022989"/>
    </source>
</evidence>
<dbReference type="PROSITE" id="PS50928">
    <property type="entry name" value="ABC_TM1"/>
    <property type="match status" value="1"/>
</dbReference>
<dbReference type="PANTHER" id="PTHR30193:SF37">
    <property type="entry name" value="INNER MEMBRANE ABC TRANSPORTER PERMEASE PROTEIN YCJO"/>
    <property type="match status" value="1"/>
</dbReference>
<evidence type="ECO:0000256" key="3">
    <source>
        <dbReference type="ARBA" id="ARBA00022475"/>
    </source>
</evidence>
<dbReference type="EMBL" id="JALIRP010000007">
    <property type="protein sequence ID" value="MCJ8013665.1"/>
    <property type="molecule type" value="Genomic_DNA"/>
</dbReference>
<dbReference type="Gene3D" id="1.10.3720.10">
    <property type="entry name" value="MetI-like"/>
    <property type="match status" value="1"/>
</dbReference>
<protein>
    <submittedName>
        <fullName evidence="9">Sugar ABC transporter permease</fullName>
    </submittedName>
</protein>
<feature type="domain" description="ABC transmembrane type-1" evidence="8">
    <location>
        <begin position="84"/>
        <end position="297"/>
    </location>
</feature>